<organism evidence="6 7">
    <name type="scientific">Anaerovorax odorimutans</name>
    <dbReference type="NCBI Taxonomy" id="109327"/>
    <lineage>
        <taxon>Bacteria</taxon>
        <taxon>Bacillati</taxon>
        <taxon>Bacillota</taxon>
        <taxon>Clostridia</taxon>
        <taxon>Peptostreptococcales</taxon>
        <taxon>Anaerovoracaceae</taxon>
        <taxon>Anaerovorax</taxon>
    </lineage>
</organism>
<keyword evidence="7" id="KW-1185">Reference proteome</keyword>
<dbReference type="InterPro" id="IPR000847">
    <property type="entry name" value="LysR_HTH_N"/>
</dbReference>
<dbReference type="PANTHER" id="PTHR30126">
    <property type="entry name" value="HTH-TYPE TRANSCRIPTIONAL REGULATOR"/>
    <property type="match status" value="1"/>
</dbReference>
<dbReference type="EMBL" id="JANFXK010000005">
    <property type="protein sequence ID" value="MCQ4636231.1"/>
    <property type="molecule type" value="Genomic_DNA"/>
</dbReference>
<dbReference type="InterPro" id="IPR036388">
    <property type="entry name" value="WH-like_DNA-bd_sf"/>
</dbReference>
<dbReference type="InterPro" id="IPR036390">
    <property type="entry name" value="WH_DNA-bd_sf"/>
</dbReference>
<proteinExistence type="inferred from homology"/>
<accession>A0ABT1RM19</accession>
<evidence type="ECO:0000313" key="7">
    <source>
        <dbReference type="Proteomes" id="UP001524502"/>
    </source>
</evidence>
<keyword evidence="2" id="KW-0805">Transcription regulation</keyword>
<dbReference type="SUPFAM" id="SSF46785">
    <property type="entry name" value="Winged helix' DNA-binding domain"/>
    <property type="match status" value="1"/>
</dbReference>
<gene>
    <name evidence="6" type="ORF">NE619_05780</name>
</gene>
<comment type="caution">
    <text evidence="6">The sequence shown here is derived from an EMBL/GenBank/DDBJ whole genome shotgun (WGS) entry which is preliminary data.</text>
</comment>
<dbReference type="SUPFAM" id="SSF53850">
    <property type="entry name" value="Periplasmic binding protein-like II"/>
    <property type="match status" value="1"/>
</dbReference>
<evidence type="ECO:0000256" key="1">
    <source>
        <dbReference type="ARBA" id="ARBA00009437"/>
    </source>
</evidence>
<sequence length="292" mass="33635">MLDFRLNTFLTVCKYMNFTRASEELNITQPAVSQHIHYLEELFQVKLFDYNNKKIRLTEAGAFLQSAATTMVHDVMHLQDKMKQLQGAKKELVFGVTLTVGEFVIPGPVAGYLKAHPETAVRMTVANTQELLKKLDDGQIDFALVEGFFAKNEYDSKVYSKEPYIGVCSPRYKPAKKMLRIEDTFEERIIVREEGSGTREIFERYLESRNFLISDYKNMIEISNISAIKALTAEGCGITFLYEAAVKKELETGALVKIPLKDFELTHDLTFIWRRNSVFSPDYKELFYQLKD</sequence>
<evidence type="ECO:0000256" key="4">
    <source>
        <dbReference type="ARBA" id="ARBA00023163"/>
    </source>
</evidence>
<dbReference type="PANTHER" id="PTHR30126:SF39">
    <property type="entry name" value="HTH-TYPE TRANSCRIPTIONAL REGULATOR CYSL"/>
    <property type="match status" value="1"/>
</dbReference>
<evidence type="ECO:0000256" key="3">
    <source>
        <dbReference type="ARBA" id="ARBA00023125"/>
    </source>
</evidence>
<evidence type="ECO:0000313" key="6">
    <source>
        <dbReference type="EMBL" id="MCQ4636231.1"/>
    </source>
</evidence>
<dbReference type="PROSITE" id="PS50931">
    <property type="entry name" value="HTH_LYSR"/>
    <property type="match status" value="1"/>
</dbReference>
<dbReference type="RefSeq" id="WP_256131415.1">
    <property type="nucleotide sequence ID" value="NZ_JANFXK010000005.1"/>
</dbReference>
<dbReference type="Pfam" id="PF03466">
    <property type="entry name" value="LysR_substrate"/>
    <property type="match status" value="1"/>
</dbReference>
<keyword evidence="4" id="KW-0804">Transcription</keyword>
<comment type="similarity">
    <text evidence="1">Belongs to the LysR transcriptional regulatory family.</text>
</comment>
<keyword evidence="3" id="KW-0238">DNA-binding</keyword>
<dbReference type="Gene3D" id="1.10.10.10">
    <property type="entry name" value="Winged helix-like DNA-binding domain superfamily/Winged helix DNA-binding domain"/>
    <property type="match status" value="1"/>
</dbReference>
<feature type="domain" description="HTH lysR-type" evidence="5">
    <location>
        <begin position="1"/>
        <end position="58"/>
    </location>
</feature>
<evidence type="ECO:0000256" key="2">
    <source>
        <dbReference type="ARBA" id="ARBA00023015"/>
    </source>
</evidence>
<dbReference type="Pfam" id="PF00126">
    <property type="entry name" value="HTH_1"/>
    <property type="match status" value="1"/>
</dbReference>
<dbReference type="InterPro" id="IPR005119">
    <property type="entry name" value="LysR_subst-bd"/>
</dbReference>
<evidence type="ECO:0000259" key="5">
    <source>
        <dbReference type="PROSITE" id="PS50931"/>
    </source>
</evidence>
<dbReference type="Proteomes" id="UP001524502">
    <property type="component" value="Unassembled WGS sequence"/>
</dbReference>
<name>A0ABT1RM19_9FIRM</name>
<dbReference type="Gene3D" id="3.40.190.10">
    <property type="entry name" value="Periplasmic binding protein-like II"/>
    <property type="match status" value="2"/>
</dbReference>
<reference evidence="6 7" key="1">
    <citation type="submission" date="2022-06" db="EMBL/GenBank/DDBJ databases">
        <title>Isolation of gut microbiota from human fecal samples.</title>
        <authorList>
            <person name="Pamer E.G."/>
            <person name="Barat B."/>
            <person name="Waligurski E."/>
            <person name="Medina S."/>
            <person name="Paddock L."/>
            <person name="Mostad J."/>
        </authorList>
    </citation>
    <scope>NUCLEOTIDE SEQUENCE [LARGE SCALE GENOMIC DNA]</scope>
    <source>
        <strain evidence="6 7">SL.3.17</strain>
    </source>
</reference>
<protein>
    <submittedName>
        <fullName evidence="6">LysR family transcriptional regulator</fullName>
    </submittedName>
</protein>
<dbReference type="PRINTS" id="PR00039">
    <property type="entry name" value="HTHLYSR"/>
</dbReference>